<accession>A1WR48</accession>
<name>A1WR48_VEREI</name>
<protein>
    <submittedName>
        <fullName evidence="2">Uncharacterized protein</fullName>
    </submittedName>
</protein>
<dbReference type="Proteomes" id="UP000000374">
    <property type="component" value="Chromosome"/>
</dbReference>
<keyword evidence="3" id="KW-1185">Reference proteome</keyword>
<sequence length="114" mass="12554">MRRFHSDRSSQTGCAHINDDEYRRSSRGDGPAPRCNVLDSPAQIRIGVDNHTLRCIHHDDRCGCADRSVAAPCLQCNQRCNAVNAVNIMNIVNARPAGKPGTTVIFIGRERQLG</sequence>
<feature type="compositionally biased region" description="Basic and acidic residues" evidence="1">
    <location>
        <begin position="17"/>
        <end position="27"/>
    </location>
</feature>
<proteinExistence type="predicted"/>
<feature type="region of interest" description="Disordered" evidence="1">
    <location>
        <begin position="1"/>
        <end position="35"/>
    </location>
</feature>
<evidence type="ECO:0000313" key="3">
    <source>
        <dbReference type="Proteomes" id="UP000000374"/>
    </source>
</evidence>
<dbReference type="STRING" id="391735.Veis_4402"/>
<evidence type="ECO:0000256" key="1">
    <source>
        <dbReference type="SAM" id="MobiDB-lite"/>
    </source>
</evidence>
<dbReference type="EMBL" id="CP000542">
    <property type="protein sequence ID" value="ABM60105.1"/>
    <property type="molecule type" value="Genomic_DNA"/>
</dbReference>
<evidence type="ECO:0000313" key="2">
    <source>
        <dbReference type="EMBL" id="ABM60105.1"/>
    </source>
</evidence>
<dbReference type="KEGG" id="vei:Veis_4402"/>
<dbReference type="AlphaFoldDB" id="A1WR48"/>
<reference evidence="3" key="1">
    <citation type="submission" date="2006-12" db="EMBL/GenBank/DDBJ databases">
        <title>Complete sequence of chromosome 1 of Verminephrobacter eiseniae EF01-2.</title>
        <authorList>
            <person name="Copeland A."/>
            <person name="Lucas S."/>
            <person name="Lapidus A."/>
            <person name="Barry K."/>
            <person name="Detter J.C."/>
            <person name="Glavina del Rio T."/>
            <person name="Dalin E."/>
            <person name="Tice H."/>
            <person name="Pitluck S."/>
            <person name="Chertkov O."/>
            <person name="Brettin T."/>
            <person name="Bruce D."/>
            <person name="Han C."/>
            <person name="Tapia R."/>
            <person name="Gilna P."/>
            <person name="Schmutz J."/>
            <person name="Larimer F."/>
            <person name="Land M."/>
            <person name="Hauser L."/>
            <person name="Kyrpides N."/>
            <person name="Kim E."/>
            <person name="Stahl D."/>
            <person name="Richardson P."/>
        </authorList>
    </citation>
    <scope>NUCLEOTIDE SEQUENCE [LARGE SCALE GENOMIC DNA]</scope>
    <source>
        <strain evidence="3">EF01-2</strain>
    </source>
</reference>
<organism evidence="2 3">
    <name type="scientific">Verminephrobacter eiseniae (strain EF01-2)</name>
    <dbReference type="NCBI Taxonomy" id="391735"/>
    <lineage>
        <taxon>Bacteria</taxon>
        <taxon>Pseudomonadati</taxon>
        <taxon>Pseudomonadota</taxon>
        <taxon>Betaproteobacteria</taxon>
        <taxon>Burkholderiales</taxon>
        <taxon>Comamonadaceae</taxon>
        <taxon>Verminephrobacter</taxon>
    </lineage>
</organism>
<gene>
    <name evidence="2" type="ordered locus">Veis_4402</name>
</gene>
<dbReference type="HOGENOM" id="CLU_2120099_0_0_4"/>